<reference evidence="2 3" key="1">
    <citation type="submission" date="2019-01" db="EMBL/GenBank/DDBJ databases">
        <title>Sequencing of cultivated peanut Arachis hypogaea provides insights into genome evolution and oil improvement.</title>
        <authorList>
            <person name="Chen X."/>
        </authorList>
    </citation>
    <scope>NUCLEOTIDE SEQUENCE [LARGE SCALE GENOMIC DNA]</scope>
    <source>
        <strain evidence="3">cv. Fuhuasheng</strain>
        <tissue evidence="2">Leaves</tissue>
    </source>
</reference>
<keyword evidence="3" id="KW-1185">Reference proteome</keyword>
<dbReference type="GO" id="GO:0010073">
    <property type="term" value="P:meristem maintenance"/>
    <property type="evidence" value="ECO:0007669"/>
    <property type="project" value="InterPro"/>
</dbReference>
<protein>
    <recommendedName>
        <fullName evidence="1">Aminotransferase-like plant mobile domain-containing protein</fullName>
    </recommendedName>
</protein>
<dbReference type="AlphaFoldDB" id="A0A445B3S2"/>
<gene>
    <name evidence="2" type="ORF">Ahy_A10g047841</name>
</gene>
<sequence length="263" mass="31024">MFGDKFVAEVHWKFLPLLRNFDVIIQFSRGSACLTHLYRALCRATRVDCREIDGPLTLLLTWAWIRLPFLAPIPGNPRLFPIANRWRNWERADRPYRFRSLAHFRRALDDLQEGQAYAIGCIDPDVIPFDIRQHSIIWSATVPLISFECIEWYESDRLRRQFGFTQGIPYQERDLGEAHGEVLIGPKNEDWSGTHSFWVIHWTNWYSHVLFEHVVPSQHPLDIYMHWYRGTYGAHLHLSDLVLQENQQDQPPLPQLPSLDTRP</sequence>
<name>A0A445B3S2_ARAHY</name>
<dbReference type="Pfam" id="PF10536">
    <property type="entry name" value="PMD"/>
    <property type="match status" value="1"/>
</dbReference>
<evidence type="ECO:0000313" key="2">
    <source>
        <dbReference type="EMBL" id="RYR33276.1"/>
    </source>
</evidence>
<evidence type="ECO:0000313" key="3">
    <source>
        <dbReference type="Proteomes" id="UP000289738"/>
    </source>
</evidence>
<proteinExistence type="predicted"/>
<feature type="domain" description="Aminotransferase-like plant mobile" evidence="1">
    <location>
        <begin position="1"/>
        <end position="229"/>
    </location>
</feature>
<dbReference type="EMBL" id="SDMP01000010">
    <property type="protein sequence ID" value="RYR33276.1"/>
    <property type="molecule type" value="Genomic_DNA"/>
</dbReference>
<dbReference type="InterPro" id="IPR019557">
    <property type="entry name" value="AminoTfrase-like_pln_mobile"/>
</dbReference>
<dbReference type="Proteomes" id="UP000289738">
    <property type="component" value="Chromosome A10"/>
</dbReference>
<organism evidence="2 3">
    <name type="scientific">Arachis hypogaea</name>
    <name type="common">Peanut</name>
    <dbReference type="NCBI Taxonomy" id="3818"/>
    <lineage>
        <taxon>Eukaryota</taxon>
        <taxon>Viridiplantae</taxon>
        <taxon>Streptophyta</taxon>
        <taxon>Embryophyta</taxon>
        <taxon>Tracheophyta</taxon>
        <taxon>Spermatophyta</taxon>
        <taxon>Magnoliopsida</taxon>
        <taxon>eudicotyledons</taxon>
        <taxon>Gunneridae</taxon>
        <taxon>Pentapetalae</taxon>
        <taxon>rosids</taxon>
        <taxon>fabids</taxon>
        <taxon>Fabales</taxon>
        <taxon>Fabaceae</taxon>
        <taxon>Papilionoideae</taxon>
        <taxon>50 kb inversion clade</taxon>
        <taxon>dalbergioids sensu lato</taxon>
        <taxon>Dalbergieae</taxon>
        <taxon>Pterocarpus clade</taxon>
        <taxon>Arachis</taxon>
    </lineage>
</organism>
<accession>A0A445B3S2</accession>
<dbReference type="PANTHER" id="PTHR46033">
    <property type="entry name" value="PROTEIN MAIN-LIKE 2"/>
    <property type="match status" value="1"/>
</dbReference>
<dbReference type="InterPro" id="IPR044824">
    <property type="entry name" value="MAIN-like"/>
</dbReference>
<evidence type="ECO:0000259" key="1">
    <source>
        <dbReference type="Pfam" id="PF10536"/>
    </source>
</evidence>
<dbReference type="PANTHER" id="PTHR46033:SF8">
    <property type="entry name" value="PROTEIN MAINTENANCE OF MERISTEMS-LIKE"/>
    <property type="match status" value="1"/>
</dbReference>
<comment type="caution">
    <text evidence="2">The sequence shown here is derived from an EMBL/GenBank/DDBJ whole genome shotgun (WGS) entry which is preliminary data.</text>
</comment>